<dbReference type="SUPFAM" id="SSF52317">
    <property type="entry name" value="Class I glutamine amidotransferase-like"/>
    <property type="match status" value="1"/>
</dbReference>
<proteinExistence type="predicted"/>
<dbReference type="PANTHER" id="PTHR42695:SF5">
    <property type="entry name" value="GLUTAMINE AMIDOTRANSFERASE YLR126C-RELATED"/>
    <property type="match status" value="1"/>
</dbReference>
<dbReference type="AlphaFoldDB" id="A0A369BWF8"/>
<keyword evidence="3" id="KW-1185">Reference proteome</keyword>
<dbReference type="EMBL" id="QPJY01000012">
    <property type="protein sequence ID" value="RCX26022.1"/>
    <property type="molecule type" value="Genomic_DNA"/>
</dbReference>
<reference evidence="2 3" key="1">
    <citation type="submission" date="2018-07" db="EMBL/GenBank/DDBJ databases">
        <title>Genomic Encyclopedia of Type Strains, Phase IV (KMG-IV): sequencing the most valuable type-strain genomes for metagenomic binning, comparative biology and taxonomic classification.</title>
        <authorList>
            <person name="Goeker M."/>
        </authorList>
    </citation>
    <scope>NUCLEOTIDE SEQUENCE [LARGE SCALE GENOMIC DNA]</scope>
    <source>
        <strain evidence="2 3">DSM 26407</strain>
    </source>
</reference>
<gene>
    <name evidence="2" type="ORF">DFQ59_11225</name>
</gene>
<dbReference type="InterPro" id="IPR017926">
    <property type="entry name" value="GATASE"/>
</dbReference>
<evidence type="ECO:0000259" key="1">
    <source>
        <dbReference type="Pfam" id="PF00117"/>
    </source>
</evidence>
<dbReference type="GO" id="GO:0016740">
    <property type="term" value="F:transferase activity"/>
    <property type="evidence" value="ECO:0007669"/>
    <property type="project" value="UniProtKB-KW"/>
</dbReference>
<name>A0A369BWF8_9GAMM</name>
<dbReference type="Pfam" id="PF00117">
    <property type="entry name" value="GATase"/>
    <property type="match status" value="1"/>
</dbReference>
<evidence type="ECO:0000313" key="3">
    <source>
        <dbReference type="Proteomes" id="UP000252707"/>
    </source>
</evidence>
<dbReference type="InterPro" id="IPR044992">
    <property type="entry name" value="ChyE-like"/>
</dbReference>
<dbReference type="OrthoDB" id="9813383at2"/>
<dbReference type="GO" id="GO:0005829">
    <property type="term" value="C:cytosol"/>
    <property type="evidence" value="ECO:0007669"/>
    <property type="project" value="TreeGrafter"/>
</dbReference>
<dbReference type="Gene3D" id="3.40.50.880">
    <property type="match status" value="1"/>
</dbReference>
<dbReference type="RefSeq" id="WP_114280922.1">
    <property type="nucleotide sequence ID" value="NZ_QPJY01000012.1"/>
</dbReference>
<dbReference type="CDD" id="cd01741">
    <property type="entry name" value="GATase1_1"/>
    <property type="match status" value="1"/>
</dbReference>
<feature type="domain" description="Glutamine amidotransferase" evidence="1">
    <location>
        <begin position="22"/>
        <end position="178"/>
    </location>
</feature>
<protein>
    <submittedName>
        <fullName evidence="2">GMP synthase-like glutamine amidotransferase</fullName>
    </submittedName>
</protein>
<keyword evidence="2" id="KW-0315">Glutamine amidotransferase</keyword>
<dbReference type="PROSITE" id="PS51273">
    <property type="entry name" value="GATASE_TYPE_1"/>
    <property type="match status" value="1"/>
</dbReference>
<keyword evidence="2" id="KW-0808">Transferase</keyword>
<accession>A0A369BWF8</accession>
<comment type="caution">
    <text evidence="2">The sequence shown here is derived from an EMBL/GenBank/DDBJ whole genome shotgun (WGS) entry which is preliminary data.</text>
</comment>
<dbReference type="Proteomes" id="UP000252707">
    <property type="component" value="Unassembled WGS sequence"/>
</dbReference>
<sequence>MKPVRIFRHIACEPPGYLGDFLRARGIPFEVVCIDEGQTVPTDLDGVSGLVFMGGAGSVHDPHAWIAEEIALIRRAVAEAVPVLGVCLGGQLMSVALGGEVTRAPAMEIGWHEVRQVPGAGARDWLAGAPERFTAYHWHAWTFSVPEGAERLLASDCTDNQAFALGPHLALQFHLEMTAPMVNGWVRRYGGDLEDAHPCIESAALMTRGLAQRLAALHRVSDAIYGRWLEGVVDARAARSRRA</sequence>
<dbReference type="PANTHER" id="PTHR42695">
    <property type="entry name" value="GLUTAMINE AMIDOTRANSFERASE YLR126C-RELATED"/>
    <property type="match status" value="1"/>
</dbReference>
<evidence type="ECO:0000313" key="2">
    <source>
        <dbReference type="EMBL" id="RCX26022.1"/>
    </source>
</evidence>
<dbReference type="InterPro" id="IPR029062">
    <property type="entry name" value="Class_I_gatase-like"/>
</dbReference>
<organism evidence="2 3">
    <name type="scientific">Thioalbus denitrificans</name>
    <dbReference type="NCBI Taxonomy" id="547122"/>
    <lineage>
        <taxon>Bacteria</taxon>
        <taxon>Pseudomonadati</taxon>
        <taxon>Pseudomonadota</taxon>
        <taxon>Gammaproteobacteria</taxon>
        <taxon>Chromatiales</taxon>
        <taxon>Ectothiorhodospiraceae</taxon>
        <taxon>Thioalbus</taxon>
    </lineage>
</organism>